<dbReference type="Gene3D" id="2.30.60.10">
    <property type="entry name" value="Cyanovirin-N"/>
    <property type="match status" value="1"/>
</dbReference>
<sequence length="105" mass="11837">MAFSQSSRNVRLENHTLYADCLEEDNKTWHPTQMDLDRVLGNIDGSFQWGKKAFSKSARNIALEGDSVLKASLENEVGTYGPNQQVNLDEHIANINGELKPYKIN</sequence>
<gene>
    <name evidence="2" type="ORF">G7Z17_g10763</name>
</gene>
<evidence type="ECO:0000259" key="1">
    <source>
        <dbReference type="SMART" id="SM01111"/>
    </source>
</evidence>
<accession>A0A9P5H0W3</accession>
<dbReference type="PANTHER" id="PTHR42076:SF1">
    <property type="entry name" value="CYANOVIRIN-N DOMAIN-CONTAINING PROTEIN"/>
    <property type="match status" value="1"/>
</dbReference>
<dbReference type="Pfam" id="PF08881">
    <property type="entry name" value="CVNH"/>
    <property type="match status" value="1"/>
</dbReference>
<feature type="domain" description="Cyanovirin-N" evidence="1">
    <location>
        <begin position="2"/>
        <end position="101"/>
    </location>
</feature>
<dbReference type="PANTHER" id="PTHR42076">
    <property type="entry name" value="CYANOVIRIN-N HOMOLOG"/>
    <property type="match status" value="1"/>
</dbReference>
<dbReference type="InterPro" id="IPR011058">
    <property type="entry name" value="Cyanovirin-N"/>
</dbReference>
<dbReference type="OrthoDB" id="2441380at2759"/>
<dbReference type="InterPro" id="IPR036673">
    <property type="entry name" value="Cyanovirin-N_sf"/>
</dbReference>
<dbReference type="EMBL" id="JAANBB010000368">
    <property type="protein sequence ID" value="KAF7543402.1"/>
    <property type="molecule type" value="Genomic_DNA"/>
</dbReference>
<comment type="caution">
    <text evidence="2">The sequence shown here is derived from an EMBL/GenBank/DDBJ whole genome shotgun (WGS) entry which is preliminary data.</text>
</comment>
<organism evidence="2 3">
    <name type="scientific">Cylindrodendrum hubeiense</name>
    <dbReference type="NCBI Taxonomy" id="595255"/>
    <lineage>
        <taxon>Eukaryota</taxon>
        <taxon>Fungi</taxon>
        <taxon>Dikarya</taxon>
        <taxon>Ascomycota</taxon>
        <taxon>Pezizomycotina</taxon>
        <taxon>Sordariomycetes</taxon>
        <taxon>Hypocreomycetidae</taxon>
        <taxon>Hypocreales</taxon>
        <taxon>Nectriaceae</taxon>
        <taxon>Cylindrodendrum</taxon>
    </lineage>
</organism>
<dbReference type="SUPFAM" id="SSF51322">
    <property type="entry name" value="Cyanovirin-N"/>
    <property type="match status" value="1"/>
</dbReference>
<proteinExistence type="predicted"/>
<dbReference type="AlphaFoldDB" id="A0A9P5H0W3"/>
<keyword evidence="3" id="KW-1185">Reference proteome</keyword>
<dbReference type="Proteomes" id="UP000722485">
    <property type="component" value="Unassembled WGS sequence"/>
</dbReference>
<protein>
    <recommendedName>
        <fullName evidence="1">Cyanovirin-N domain-containing protein</fullName>
    </recommendedName>
</protein>
<reference evidence="2" key="1">
    <citation type="submission" date="2020-03" db="EMBL/GenBank/DDBJ databases">
        <title>Draft Genome Sequence of Cylindrodendrum hubeiense.</title>
        <authorList>
            <person name="Buettner E."/>
            <person name="Kellner H."/>
        </authorList>
    </citation>
    <scope>NUCLEOTIDE SEQUENCE</scope>
    <source>
        <strain evidence="2">IHI 201604</strain>
    </source>
</reference>
<evidence type="ECO:0000313" key="3">
    <source>
        <dbReference type="Proteomes" id="UP000722485"/>
    </source>
</evidence>
<name>A0A9P5H0W3_9HYPO</name>
<dbReference type="SMART" id="SM01111">
    <property type="entry name" value="CVNH"/>
    <property type="match status" value="1"/>
</dbReference>
<evidence type="ECO:0000313" key="2">
    <source>
        <dbReference type="EMBL" id="KAF7543402.1"/>
    </source>
</evidence>